<accession>A0A9Q3US65</accession>
<evidence type="ECO:0000313" key="3">
    <source>
        <dbReference type="EMBL" id="MCC4310462.1"/>
    </source>
</evidence>
<comment type="caution">
    <text evidence="3">The sequence shown here is derived from an EMBL/GenBank/DDBJ whole genome shotgun (WGS) entry which is preliminary data.</text>
</comment>
<dbReference type="InterPro" id="IPR001387">
    <property type="entry name" value="Cro/C1-type_HTH"/>
</dbReference>
<evidence type="ECO:0000259" key="2">
    <source>
        <dbReference type="PROSITE" id="PS50943"/>
    </source>
</evidence>
<dbReference type="SUPFAM" id="SSF47413">
    <property type="entry name" value="lambda repressor-like DNA-binding domains"/>
    <property type="match status" value="1"/>
</dbReference>
<dbReference type="Gene3D" id="1.10.260.40">
    <property type="entry name" value="lambda repressor-like DNA-binding domains"/>
    <property type="match status" value="1"/>
</dbReference>
<sequence>MQTKEFGKRLRAARERSNLTQERLGMELGVSKTTVSSWELGNDPPRFSYLLELKRVLDVSLDELVYGHDADLREAQTITTSDDGEVALIKAYRRLTIKRRKALLGLIEE</sequence>
<evidence type="ECO:0000313" key="4">
    <source>
        <dbReference type="Proteomes" id="UP001108027"/>
    </source>
</evidence>
<dbReference type="SMART" id="SM00530">
    <property type="entry name" value="HTH_XRE"/>
    <property type="match status" value="1"/>
</dbReference>
<dbReference type="GO" id="GO:0003677">
    <property type="term" value="F:DNA binding"/>
    <property type="evidence" value="ECO:0007669"/>
    <property type="project" value="UniProtKB-KW"/>
</dbReference>
<dbReference type="InterPro" id="IPR010982">
    <property type="entry name" value="Lambda_DNA-bd_dom_sf"/>
</dbReference>
<dbReference type="RefSeq" id="WP_138771824.1">
    <property type="nucleotide sequence ID" value="NZ_ARXL01000039.1"/>
</dbReference>
<organism evidence="3 4">
    <name type="scientific">Alloalcanivorax marinus</name>
    <dbReference type="NCBI Taxonomy" id="1177169"/>
    <lineage>
        <taxon>Bacteria</taxon>
        <taxon>Pseudomonadati</taxon>
        <taxon>Pseudomonadota</taxon>
        <taxon>Gammaproteobacteria</taxon>
        <taxon>Oceanospirillales</taxon>
        <taxon>Alcanivoracaceae</taxon>
        <taxon>Alloalcanivorax</taxon>
    </lineage>
</organism>
<keyword evidence="4" id="KW-1185">Reference proteome</keyword>
<dbReference type="AlphaFoldDB" id="A0A9Q3US65"/>
<keyword evidence="1" id="KW-0238">DNA-binding</keyword>
<feature type="domain" description="HTH cro/C1-type" evidence="2">
    <location>
        <begin position="10"/>
        <end position="64"/>
    </location>
</feature>
<reference evidence="3" key="1">
    <citation type="submission" date="2021-10" db="EMBL/GenBank/DDBJ databases">
        <title>The diversity and Nitrogen Metabolism of Culturable Nitrate-Utilizing Bacteria Within the Oxygen Minimum Zone of the Changjiang (Yangtze River)Estuary.</title>
        <authorList>
            <person name="Zhang D."/>
            <person name="Zheng J."/>
            <person name="Liu S."/>
            <person name="He W."/>
        </authorList>
    </citation>
    <scope>NUCLEOTIDE SEQUENCE</scope>
    <source>
        <strain evidence="3">FXH-223</strain>
    </source>
</reference>
<dbReference type="EMBL" id="JAJGNA010000039">
    <property type="protein sequence ID" value="MCC4310462.1"/>
    <property type="molecule type" value="Genomic_DNA"/>
</dbReference>
<dbReference type="CDD" id="cd00093">
    <property type="entry name" value="HTH_XRE"/>
    <property type="match status" value="1"/>
</dbReference>
<dbReference type="PANTHER" id="PTHR46558">
    <property type="entry name" value="TRACRIPTIONAL REGULATORY PROTEIN-RELATED-RELATED"/>
    <property type="match status" value="1"/>
</dbReference>
<proteinExistence type="predicted"/>
<dbReference type="Proteomes" id="UP001108027">
    <property type="component" value="Unassembled WGS sequence"/>
</dbReference>
<protein>
    <submittedName>
        <fullName evidence="3">Helix-turn-helix domain-containing protein</fullName>
    </submittedName>
</protein>
<name>A0A9Q3US65_9GAMM</name>
<evidence type="ECO:0000256" key="1">
    <source>
        <dbReference type="ARBA" id="ARBA00023125"/>
    </source>
</evidence>
<gene>
    <name evidence="3" type="ORF">LL252_18000</name>
</gene>
<dbReference type="PANTHER" id="PTHR46558:SF4">
    <property type="entry name" value="DNA-BIDING PHAGE PROTEIN"/>
    <property type="match status" value="1"/>
</dbReference>
<dbReference type="PROSITE" id="PS50943">
    <property type="entry name" value="HTH_CROC1"/>
    <property type="match status" value="1"/>
</dbReference>
<dbReference type="Pfam" id="PF01381">
    <property type="entry name" value="HTH_3"/>
    <property type="match status" value="1"/>
</dbReference>